<organism evidence="1 2">
    <name type="scientific">Nephila pilipes</name>
    <name type="common">Giant wood spider</name>
    <name type="synonym">Nephila maculata</name>
    <dbReference type="NCBI Taxonomy" id="299642"/>
    <lineage>
        <taxon>Eukaryota</taxon>
        <taxon>Metazoa</taxon>
        <taxon>Ecdysozoa</taxon>
        <taxon>Arthropoda</taxon>
        <taxon>Chelicerata</taxon>
        <taxon>Arachnida</taxon>
        <taxon>Araneae</taxon>
        <taxon>Araneomorphae</taxon>
        <taxon>Entelegynae</taxon>
        <taxon>Araneoidea</taxon>
        <taxon>Nephilidae</taxon>
        <taxon>Nephila</taxon>
    </lineage>
</organism>
<gene>
    <name evidence="1" type="ORF">NPIL_256971</name>
</gene>
<keyword evidence="2" id="KW-1185">Reference proteome</keyword>
<dbReference type="EMBL" id="BMAW01057861">
    <property type="protein sequence ID" value="GFT13402.1"/>
    <property type="molecule type" value="Genomic_DNA"/>
</dbReference>
<name>A0A8X6TI87_NEPPI</name>
<reference evidence="1" key="1">
    <citation type="submission" date="2020-08" db="EMBL/GenBank/DDBJ databases">
        <title>Multicomponent nature underlies the extraordinary mechanical properties of spider dragline silk.</title>
        <authorList>
            <person name="Kono N."/>
            <person name="Nakamura H."/>
            <person name="Mori M."/>
            <person name="Yoshida Y."/>
            <person name="Ohtoshi R."/>
            <person name="Malay A.D."/>
            <person name="Moran D.A.P."/>
            <person name="Tomita M."/>
            <person name="Numata K."/>
            <person name="Arakawa K."/>
        </authorList>
    </citation>
    <scope>NUCLEOTIDE SEQUENCE</scope>
</reference>
<protein>
    <submittedName>
        <fullName evidence="1">Uncharacterized protein</fullName>
    </submittedName>
</protein>
<sequence length="66" mass="7852">MLYCLKRRHITISKKIMAQELPLREILFNLHQNRPHDYFSKHLLKPHAFQKIAEAILSDFPVILSV</sequence>
<dbReference type="AlphaFoldDB" id="A0A8X6TI87"/>
<proteinExistence type="predicted"/>
<evidence type="ECO:0000313" key="2">
    <source>
        <dbReference type="Proteomes" id="UP000887013"/>
    </source>
</evidence>
<accession>A0A8X6TI87</accession>
<comment type="caution">
    <text evidence="1">The sequence shown here is derived from an EMBL/GenBank/DDBJ whole genome shotgun (WGS) entry which is preliminary data.</text>
</comment>
<dbReference type="Proteomes" id="UP000887013">
    <property type="component" value="Unassembled WGS sequence"/>
</dbReference>
<evidence type="ECO:0000313" key="1">
    <source>
        <dbReference type="EMBL" id="GFT13402.1"/>
    </source>
</evidence>